<evidence type="ECO:0000313" key="8">
    <source>
        <dbReference type="Proteomes" id="UP000019487"/>
    </source>
</evidence>
<comment type="subcellular location">
    <subcellularLocation>
        <location evidence="2">Mitochondrion</location>
    </subcellularLocation>
</comment>
<dbReference type="Pfam" id="PF06413">
    <property type="entry name" value="Neugrin"/>
    <property type="match status" value="1"/>
</dbReference>
<organism evidence="7 8">
    <name type="scientific">Sclerotinia borealis (strain F-4128)</name>
    <dbReference type="NCBI Taxonomy" id="1432307"/>
    <lineage>
        <taxon>Eukaryota</taxon>
        <taxon>Fungi</taxon>
        <taxon>Dikarya</taxon>
        <taxon>Ascomycota</taxon>
        <taxon>Pezizomycotina</taxon>
        <taxon>Leotiomycetes</taxon>
        <taxon>Helotiales</taxon>
        <taxon>Sclerotiniaceae</taxon>
        <taxon>Sclerotinia</taxon>
    </lineage>
</organism>
<sequence length="372" mass="42889">MSCCCTTRTLRLFIRNVAQLDLATSTSSSSPYRLRRSNIRRFNVPSVPSLQPLHSRAYSTAHSFQPVINTDQDAPTEGREELSSAVDLPRNTTQDEIEDMDDFFLEITPESIDALAAETKSELATLGSRESMVSWESDKPRELIRPTETWEDSWVQREPLDIFSRPMKKARWNAEAEKTRFRSVQIDNAVSPNPQASTLKKNMVGKDYDWTPPLRESWMVQKAALKEKFPEGWKPMKRLSPEAQAGIRALHAQYSEQYSTAALADHFEVSAEAIRRILRTNWVPTPEEESDRERRWFQRGKDVWTKYAELGVKPPRKWREEGIGKGKPEWKKRAIPTLTTSRPGNSESQRSEESDSLEESDSFEDEMEDRIF</sequence>
<dbReference type="InterPro" id="IPR010487">
    <property type="entry name" value="NGRN/Rrg9"/>
</dbReference>
<dbReference type="Proteomes" id="UP000019487">
    <property type="component" value="Unassembled WGS sequence"/>
</dbReference>
<accession>W9CMZ5</accession>
<evidence type="ECO:0000256" key="5">
    <source>
        <dbReference type="ARBA" id="ARBA00022946"/>
    </source>
</evidence>
<reference evidence="7 8" key="1">
    <citation type="journal article" date="2014" name="Genome Announc.">
        <title>Draft genome sequence of Sclerotinia borealis, a psychrophilic plant pathogenic fungus.</title>
        <authorList>
            <person name="Mardanov A.V."/>
            <person name="Beletsky A.V."/>
            <person name="Kadnikov V.V."/>
            <person name="Ignatov A.N."/>
            <person name="Ravin N.V."/>
        </authorList>
    </citation>
    <scope>NUCLEOTIDE SEQUENCE [LARGE SCALE GENOMIC DNA]</scope>
    <source>
        <strain evidence="8">F-4157</strain>
    </source>
</reference>
<evidence type="ECO:0000256" key="6">
    <source>
        <dbReference type="SAM" id="MobiDB-lite"/>
    </source>
</evidence>
<feature type="region of interest" description="Disordered" evidence="6">
    <location>
        <begin position="315"/>
        <end position="372"/>
    </location>
</feature>
<comment type="function">
    <text evidence="1">Required for respiratory activity and maintenance and expression of the mitochondrial genome.</text>
</comment>
<dbReference type="EMBL" id="AYSA01000157">
    <property type="protein sequence ID" value="ESZ96024.1"/>
    <property type="molecule type" value="Genomic_DNA"/>
</dbReference>
<keyword evidence="8" id="KW-1185">Reference proteome</keyword>
<feature type="compositionally biased region" description="Basic and acidic residues" evidence="6">
    <location>
        <begin position="317"/>
        <end position="332"/>
    </location>
</feature>
<gene>
    <name evidence="7" type="ORF">SBOR_3597</name>
</gene>
<dbReference type="PANTHER" id="PTHR13475:SF3">
    <property type="entry name" value="NEUGRIN"/>
    <property type="match status" value="1"/>
</dbReference>
<feature type="compositionally biased region" description="Acidic residues" evidence="6">
    <location>
        <begin position="354"/>
        <end position="372"/>
    </location>
</feature>
<evidence type="ECO:0000256" key="4">
    <source>
        <dbReference type="ARBA" id="ARBA00013566"/>
    </source>
</evidence>
<keyword evidence="5" id="KW-0809">Transit peptide</keyword>
<dbReference type="HOGENOM" id="CLU_047598_0_0_1"/>
<proteinExistence type="inferred from homology"/>
<dbReference type="GO" id="GO:0005634">
    <property type="term" value="C:nucleus"/>
    <property type="evidence" value="ECO:0007669"/>
    <property type="project" value="TreeGrafter"/>
</dbReference>
<dbReference type="PANTHER" id="PTHR13475">
    <property type="entry name" value="NEUGRIN"/>
    <property type="match status" value="1"/>
</dbReference>
<dbReference type="STRING" id="1432307.W9CMZ5"/>
<dbReference type="OrthoDB" id="5578174at2759"/>
<dbReference type="GO" id="GO:0005739">
    <property type="term" value="C:mitochondrion"/>
    <property type="evidence" value="ECO:0007669"/>
    <property type="project" value="UniProtKB-SubCell"/>
</dbReference>
<name>W9CMZ5_SCLBF</name>
<evidence type="ECO:0000256" key="2">
    <source>
        <dbReference type="ARBA" id="ARBA00004173"/>
    </source>
</evidence>
<protein>
    <recommendedName>
        <fullName evidence="4">Required for respiratory growth protein 9, mitochondrial</fullName>
    </recommendedName>
</protein>
<dbReference type="AlphaFoldDB" id="W9CMZ5"/>
<evidence type="ECO:0000256" key="3">
    <source>
        <dbReference type="ARBA" id="ARBA00010895"/>
    </source>
</evidence>
<evidence type="ECO:0000313" key="7">
    <source>
        <dbReference type="EMBL" id="ESZ96024.1"/>
    </source>
</evidence>
<comment type="caution">
    <text evidence="7">The sequence shown here is derived from an EMBL/GenBank/DDBJ whole genome shotgun (WGS) entry which is preliminary data.</text>
</comment>
<comment type="similarity">
    <text evidence="3">Belongs to the RRG9 family.</text>
</comment>
<evidence type="ECO:0000256" key="1">
    <source>
        <dbReference type="ARBA" id="ARBA00003548"/>
    </source>
</evidence>